<evidence type="ECO:0000313" key="1">
    <source>
        <dbReference type="EMBL" id="GAA0993858.1"/>
    </source>
</evidence>
<sequence>MSSDDGGSYAARPEDLDVLDATFVRPDLGVFCRLDELRLEVVGQRVRPGAAVPACRVVEGEFDRWYRR</sequence>
<gene>
    <name evidence="1" type="ORF">GCM10009576_074330</name>
</gene>
<accession>A0ABN1SKJ6</accession>
<proteinExistence type="predicted"/>
<organism evidence="1 2">
    <name type="scientific">Streptomyces rhizosphaericus</name>
    <dbReference type="NCBI Taxonomy" id="114699"/>
    <lineage>
        <taxon>Bacteria</taxon>
        <taxon>Bacillati</taxon>
        <taxon>Actinomycetota</taxon>
        <taxon>Actinomycetes</taxon>
        <taxon>Kitasatosporales</taxon>
        <taxon>Streptomycetaceae</taxon>
        <taxon>Streptomyces</taxon>
        <taxon>Streptomyces violaceusniger group</taxon>
    </lineage>
</organism>
<reference evidence="1 2" key="1">
    <citation type="journal article" date="2019" name="Int. J. Syst. Evol. Microbiol.">
        <title>The Global Catalogue of Microorganisms (GCM) 10K type strain sequencing project: providing services to taxonomists for standard genome sequencing and annotation.</title>
        <authorList>
            <consortium name="The Broad Institute Genomics Platform"/>
            <consortium name="The Broad Institute Genome Sequencing Center for Infectious Disease"/>
            <person name="Wu L."/>
            <person name="Ma J."/>
        </authorList>
    </citation>
    <scope>NUCLEOTIDE SEQUENCE [LARGE SCALE GENOMIC DNA]</scope>
    <source>
        <strain evidence="1 2">JCM 11445</strain>
    </source>
</reference>
<keyword evidence="2" id="KW-1185">Reference proteome</keyword>
<name>A0ABN1SKJ6_9ACTN</name>
<evidence type="ECO:0000313" key="2">
    <source>
        <dbReference type="Proteomes" id="UP001500033"/>
    </source>
</evidence>
<protein>
    <submittedName>
        <fullName evidence="1">Uncharacterized protein</fullName>
    </submittedName>
</protein>
<dbReference type="Proteomes" id="UP001500033">
    <property type="component" value="Unassembled WGS sequence"/>
</dbReference>
<dbReference type="EMBL" id="BAAAIE010000064">
    <property type="protein sequence ID" value="GAA0993858.1"/>
    <property type="molecule type" value="Genomic_DNA"/>
</dbReference>
<comment type="caution">
    <text evidence="1">The sequence shown here is derived from an EMBL/GenBank/DDBJ whole genome shotgun (WGS) entry which is preliminary data.</text>
</comment>